<dbReference type="GO" id="GO:0016780">
    <property type="term" value="F:phosphotransferase activity, for other substituted phosphate groups"/>
    <property type="evidence" value="ECO:0007669"/>
    <property type="project" value="InterPro"/>
</dbReference>
<dbReference type="PROSITE" id="PS00379">
    <property type="entry name" value="CDP_ALCOHOL_P_TRANSF"/>
    <property type="match status" value="1"/>
</dbReference>
<evidence type="ECO:0008006" key="5">
    <source>
        <dbReference type="Google" id="ProtNLM"/>
    </source>
</evidence>
<dbReference type="AlphaFoldDB" id="A0A7S2W7M6"/>
<dbReference type="EMBL" id="HBHK01005931">
    <property type="protein sequence ID" value="CAD9671357.1"/>
    <property type="molecule type" value="Transcribed_RNA"/>
</dbReference>
<feature type="transmembrane region" description="Helical" evidence="3">
    <location>
        <begin position="290"/>
        <end position="309"/>
    </location>
</feature>
<accession>A0A7S2W7M6</accession>
<reference evidence="4" key="1">
    <citation type="submission" date="2021-01" db="EMBL/GenBank/DDBJ databases">
        <authorList>
            <person name="Corre E."/>
            <person name="Pelletier E."/>
            <person name="Niang G."/>
            <person name="Scheremetjew M."/>
            <person name="Finn R."/>
            <person name="Kale V."/>
            <person name="Holt S."/>
            <person name="Cochrane G."/>
            <person name="Meng A."/>
            <person name="Brown T."/>
            <person name="Cohen L."/>
        </authorList>
    </citation>
    <scope>NUCLEOTIDE SEQUENCE</scope>
    <source>
        <strain evidence="4">NY070348D</strain>
    </source>
</reference>
<dbReference type="GO" id="GO:0008654">
    <property type="term" value="P:phospholipid biosynthetic process"/>
    <property type="evidence" value="ECO:0007669"/>
    <property type="project" value="InterPro"/>
</dbReference>
<organism evidence="4">
    <name type="scientific">Mucochytrium quahogii</name>
    <dbReference type="NCBI Taxonomy" id="96639"/>
    <lineage>
        <taxon>Eukaryota</taxon>
        <taxon>Sar</taxon>
        <taxon>Stramenopiles</taxon>
        <taxon>Bigyra</taxon>
        <taxon>Labyrinthulomycetes</taxon>
        <taxon>Thraustochytrida</taxon>
        <taxon>Thraustochytriidae</taxon>
        <taxon>Mucochytrium</taxon>
    </lineage>
</organism>
<gene>
    <name evidence="4" type="ORF">QSP1433_LOCUS3523</name>
</gene>
<proteinExistence type="inferred from homology"/>
<feature type="transmembrane region" description="Helical" evidence="3">
    <location>
        <begin position="63"/>
        <end position="80"/>
    </location>
</feature>
<name>A0A7S2W7M6_9STRA</name>
<dbReference type="InterPro" id="IPR048254">
    <property type="entry name" value="CDP_ALCOHOL_P_TRANSF_CS"/>
</dbReference>
<sequence length="315" mass="36778">MGVEMPADWTERFWFCHRLASRFKYETEELADFYIHRRLAALLVALMGAMDMPWFFTPNRITFVSLFFGLVSAYFAYIATDDMSMFFWAGVCEVLSITFDCCDGQLARMYQNGSLVGRVLDGLVDMTVALSHGFTWTYILVYKYEYLNPVVGFVILAVSIVTFQQQAMIYDRIKNLYVLKTAPKKEDATVGLEEGVILQREMDAAWASNSYISYLLLLWYQQQYLAVQNAVSKKSVESHLKEKDALSPEEYRKQWKSTMRLVSWCGTGTHSFLFYALLFAVYFFQDPRALIAWYFINNVIISYCWYVSWSRVEFM</sequence>
<feature type="transmembrane region" description="Helical" evidence="3">
    <location>
        <begin position="39"/>
        <end position="56"/>
    </location>
</feature>
<evidence type="ECO:0000313" key="4">
    <source>
        <dbReference type="EMBL" id="CAD9671357.1"/>
    </source>
</evidence>
<keyword evidence="1 2" id="KW-0808">Transferase</keyword>
<keyword evidence="3" id="KW-0472">Membrane</keyword>
<keyword evidence="3" id="KW-0812">Transmembrane</keyword>
<evidence type="ECO:0000256" key="2">
    <source>
        <dbReference type="RuleBase" id="RU003750"/>
    </source>
</evidence>
<feature type="transmembrane region" description="Helical" evidence="3">
    <location>
        <begin position="261"/>
        <end position="284"/>
    </location>
</feature>
<dbReference type="InterPro" id="IPR000462">
    <property type="entry name" value="CDP-OH_P_trans"/>
</dbReference>
<evidence type="ECO:0000256" key="3">
    <source>
        <dbReference type="SAM" id="Phobius"/>
    </source>
</evidence>
<keyword evidence="3" id="KW-1133">Transmembrane helix</keyword>
<dbReference type="GO" id="GO:0016020">
    <property type="term" value="C:membrane"/>
    <property type="evidence" value="ECO:0007669"/>
    <property type="project" value="InterPro"/>
</dbReference>
<dbReference type="Pfam" id="PF01066">
    <property type="entry name" value="CDP-OH_P_transf"/>
    <property type="match status" value="1"/>
</dbReference>
<dbReference type="InterPro" id="IPR043130">
    <property type="entry name" value="CDP-OH_PTrfase_TM_dom"/>
</dbReference>
<comment type="similarity">
    <text evidence="2">Belongs to the CDP-alcohol phosphatidyltransferase class-I family.</text>
</comment>
<dbReference type="Gene3D" id="1.20.120.1760">
    <property type="match status" value="1"/>
</dbReference>
<feature type="transmembrane region" description="Helical" evidence="3">
    <location>
        <begin position="146"/>
        <end position="163"/>
    </location>
</feature>
<protein>
    <recommendedName>
        <fullName evidence="5">CDP-alcohol phosphatidyltransferase</fullName>
    </recommendedName>
</protein>
<evidence type="ECO:0000256" key="1">
    <source>
        <dbReference type="ARBA" id="ARBA00022679"/>
    </source>
</evidence>